<sequence length="104" mass="11876">MNTHYQHHVFFCLNQREDSSACCTDHGAEAAFDHMKAQVKKLNLNGQGKTRVNRAGCLDRCGEGPLMVIYPEAIWYTFVDLEDIDEIISEHLQQGKLVERLQVV</sequence>
<organism evidence="1 2">
    <name type="scientific">Candidatus Methylopumilus turicensis</name>
    <dbReference type="NCBI Taxonomy" id="1581680"/>
    <lineage>
        <taxon>Bacteria</taxon>
        <taxon>Pseudomonadati</taxon>
        <taxon>Pseudomonadota</taxon>
        <taxon>Betaproteobacteria</taxon>
        <taxon>Nitrosomonadales</taxon>
        <taxon>Methylophilaceae</taxon>
        <taxon>Candidatus Methylopumilus</taxon>
    </lineage>
</organism>
<accession>A0A0B7IWS2</accession>
<evidence type="ECO:0000313" key="2">
    <source>
        <dbReference type="Proteomes" id="UP000056322"/>
    </source>
</evidence>
<dbReference type="InterPro" id="IPR036249">
    <property type="entry name" value="Thioredoxin-like_sf"/>
</dbReference>
<dbReference type="Proteomes" id="UP000056322">
    <property type="component" value="Chromosome 1"/>
</dbReference>
<dbReference type="RefSeq" id="WP_045751788.1">
    <property type="nucleotide sequence ID" value="NZ_LN794158.1"/>
</dbReference>
<dbReference type="HOGENOM" id="CLU_126515_1_0_4"/>
<name>A0A0B7IWS2_9PROT</name>
<dbReference type="Gene3D" id="3.40.30.10">
    <property type="entry name" value="Glutaredoxin"/>
    <property type="match status" value="1"/>
</dbReference>
<protein>
    <submittedName>
        <fullName evidence="1">Putative ferredoxin 2Fe-2S protein</fullName>
    </submittedName>
</protein>
<evidence type="ECO:0000313" key="1">
    <source>
        <dbReference type="EMBL" id="CEN56752.1"/>
    </source>
</evidence>
<dbReference type="EMBL" id="LN794158">
    <property type="protein sequence ID" value="CEN56752.1"/>
    <property type="molecule type" value="Genomic_DNA"/>
</dbReference>
<dbReference type="AlphaFoldDB" id="A0A0B7IWS2"/>
<dbReference type="SUPFAM" id="SSF52833">
    <property type="entry name" value="Thioredoxin-like"/>
    <property type="match status" value="1"/>
</dbReference>
<gene>
    <name evidence="1" type="ORF">BN1209_1715</name>
</gene>
<reference evidence="2" key="1">
    <citation type="submission" date="2014-12" db="EMBL/GenBank/DDBJ databases">
        <authorList>
            <person name="Salcher M.M."/>
        </authorList>
    </citation>
    <scope>NUCLEOTIDE SEQUENCE [LARGE SCALE GENOMIC DNA]</scope>
    <source>
        <strain evidence="2">MMS-10A-171</strain>
    </source>
</reference>
<dbReference type="CDD" id="cd02980">
    <property type="entry name" value="TRX_Fd_family"/>
    <property type="match status" value="1"/>
</dbReference>
<keyword evidence="2" id="KW-1185">Reference proteome</keyword>
<proteinExistence type="predicted"/>
<dbReference type="OrthoDB" id="9800597at2"/>
<dbReference type="KEGG" id="mbac:BN1209_1715"/>
<dbReference type="STRING" id="1581680.BN1209_1715"/>